<gene>
    <name evidence="1" type="ORF">FXF68_38345</name>
</gene>
<evidence type="ECO:0000313" key="2">
    <source>
        <dbReference type="Proteomes" id="UP000323505"/>
    </source>
</evidence>
<protein>
    <submittedName>
        <fullName evidence="1">Uncharacterized protein</fullName>
    </submittedName>
</protein>
<dbReference type="AlphaFoldDB" id="A0A5D3F5M6"/>
<sequence>MREELRARLRERWETALDEQLAIAPTSPVPILNELLAARLKKTGLAGLHLRASMIWTPRAGGS</sequence>
<organism evidence="1 2">
    <name type="scientific">Actinomadura decatromicini</name>
    <dbReference type="NCBI Taxonomy" id="2604572"/>
    <lineage>
        <taxon>Bacteria</taxon>
        <taxon>Bacillati</taxon>
        <taxon>Actinomycetota</taxon>
        <taxon>Actinomycetes</taxon>
        <taxon>Streptosporangiales</taxon>
        <taxon>Thermomonosporaceae</taxon>
        <taxon>Actinomadura</taxon>
    </lineage>
</organism>
<dbReference type="EMBL" id="VSRQ01000011">
    <property type="protein sequence ID" value="TYK43473.1"/>
    <property type="molecule type" value="Genomic_DNA"/>
</dbReference>
<comment type="caution">
    <text evidence="1">The sequence shown here is derived from an EMBL/GenBank/DDBJ whole genome shotgun (WGS) entry which is preliminary data.</text>
</comment>
<accession>A0A5D3F5M6</accession>
<dbReference type="Proteomes" id="UP000323505">
    <property type="component" value="Unassembled WGS sequence"/>
</dbReference>
<reference evidence="1 2" key="1">
    <citation type="submission" date="2019-08" db="EMBL/GenBank/DDBJ databases">
        <title>Actinomadura sp. nov. CYP1-5 isolated from mountain soil.</title>
        <authorList>
            <person name="Songsumanus A."/>
            <person name="Kuncharoen N."/>
            <person name="Kudo T."/>
            <person name="Yuki M."/>
            <person name="Igarashi Y."/>
            <person name="Tanasupawat S."/>
        </authorList>
    </citation>
    <scope>NUCLEOTIDE SEQUENCE [LARGE SCALE GENOMIC DNA]</scope>
    <source>
        <strain evidence="1 2">CYP1-5</strain>
    </source>
</reference>
<name>A0A5D3F5M6_9ACTN</name>
<proteinExistence type="predicted"/>
<keyword evidence="2" id="KW-1185">Reference proteome</keyword>
<dbReference type="RefSeq" id="WP_148767722.1">
    <property type="nucleotide sequence ID" value="NZ_VSRQ01000011.1"/>
</dbReference>
<evidence type="ECO:0000313" key="1">
    <source>
        <dbReference type="EMBL" id="TYK43473.1"/>
    </source>
</evidence>